<protein>
    <submittedName>
        <fullName evidence="1">Uncharacterized protein</fullName>
    </submittedName>
</protein>
<name>A0A2H3CVJ2_ARMGA</name>
<proteinExistence type="predicted"/>
<gene>
    <name evidence="1" type="ORF">ARMGADRAFT_476663</name>
</gene>
<organism evidence="1 2">
    <name type="scientific">Armillaria gallica</name>
    <name type="common">Bulbous honey fungus</name>
    <name type="synonym">Armillaria bulbosa</name>
    <dbReference type="NCBI Taxonomy" id="47427"/>
    <lineage>
        <taxon>Eukaryota</taxon>
        <taxon>Fungi</taxon>
        <taxon>Dikarya</taxon>
        <taxon>Basidiomycota</taxon>
        <taxon>Agaricomycotina</taxon>
        <taxon>Agaricomycetes</taxon>
        <taxon>Agaricomycetidae</taxon>
        <taxon>Agaricales</taxon>
        <taxon>Marasmiineae</taxon>
        <taxon>Physalacriaceae</taxon>
        <taxon>Armillaria</taxon>
    </lineage>
</organism>
<dbReference type="EMBL" id="KZ293681">
    <property type="protein sequence ID" value="PBK87059.1"/>
    <property type="molecule type" value="Genomic_DNA"/>
</dbReference>
<keyword evidence="2" id="KW-1185">Reference proteome</keyword>
<accession>A0A2H3CVJ2</accession>
<evidence type="ECO:0000313" key="2">
    <source>
        <dbReference type="Proteomes" id="UP000217790"/>
    </source>
</evidence>
<dbReference type="Proteomes" id="UP000217790">
    <property type="component" value="Unassembled WGS sequence"/>
</dbReference>
<evidence type="ECO:0000313" key="1">
    <source>
        <dbReference type="EMBL" id="PBK87059.1"/>
    </source>
</evidence>
<sequence>MSRTGRPAPLYRLHGISCFAFGQVWPAVDLGYLAAFIPGPLEEGESGQVLPSARSSASIDDLAILAAGYEASATPVKVGSISFTSLKEVSWRSIP</sequence>
<dbReference type="OrthoDB" id="10621857at2759"/>
<dbReference type="InParanoid" id="A0A2H3CVJ2"/>
<reference evidence="2" key="1">
    <citation type="journal article" date="2017" name="Nat. Ecol. Evol.">
        <title>Genome expansion and lineage-specific genetic innovations in the forest pathogenic fungi Armillaria.</title>
        <authorList>
            <person name="Sipos G."/>
            <person name="Prasanna A.N."/>
            <person name="Walter M.C."/>
            <person name="O'Connor E."/>
            <person name="Balint B."/>
            <person name="Krizsan K."/>
            <person name="Kiss B."/>
            <person name="Hess J."/>
            <person name="Varga T."/>
            <person name="Slot J."/>
            <person name="Riley R."/>
            <person name="Boka B."/>
            <person name="Rigling D."/>
            <person name="Barry K."/>
            <person name="Lee J."/>
            <person name="Mihaltcheva S."/>
            <person name="LaButti K."/>
            <person name="Lipzen A."/>
            <person name="Waldron R."/>
            <person name="Moloney N.M."/>
            <person name="Sperisen C."/>
            <person name="Kredics L."/>
            <person name="Vagvoelgyi C."/>
            <person name="Patrignani A."/>
            <person name="Fitzpatrick D."/>
            <person name="Nagy I."/>
            <person name="Doyle S."/>
            <person name="Anderson J.B."/>
            <person name="Grigoriev I.V."/>
            <person name="Gueldener U."/>
            <person name="Muensterkoetter M."/>
            <person name="Nagy L.G."/>
        </authorList>
    </citation>
    <scope>NUCLEOTIDE SEQUENCE [LARGE SCALE GENOMIC DNA]</scope>
    <source>
        <strain evidence="2">Ar21-2</strain>
    </source>
</reference>
<dbReference type="AlphaFoldDB" id="A0A2H3CVJ2"/>